<evidence type="ECO:0000313" key="2">
    <source>
        <dbReference type="Proteomes" id="UP000093807"/>
    </source>
</evidence>
<reference evidence="1 2" key="1">
    <citation type="submission" date="2016-06" db="EMBL/GenBank/DDBJ databases">
        <title>Draft genome sequence of Flavobacterium succinicans strain DD5b.</title>
        <authorList>
            <person name="Poehlein A."/>
            <person name="Daniel R."/>
            <person name="Simeonova D.D."/>
        </authorList>
    </citation>
    <scope>NUCLEOTIDE SEQUENCE [LARGE SCALE GENOMIC DNA]</scope>
    <source>
        <strain evidence="1 2">DD5b</strain>
    </source>
</reference>
<organism evidence="1 2">
    <name type="scientific">Flavobacterium succinicans</name>
    <dbReference type="NCBI Taxonomy" id="29536"/>
    <lineage>
        <taxon>Bacteria</taxon>
        <taxon>Pseudomonadati</taxon>
        <taxon>Bacteroidota</taxon>
        <taxon>Flavobacteriia</taxon>
        <taxon>Flavobacteriales</taxon>
        <taxon>Flavobacteriaceae</taxon>
        <taxon>Flavobacterium</taxon>
    </lineage>
</organism>
<evidence type="ECO:0000313" key="1">
    <source>
        <dbReference type="EMBL" id="OAZ04301.1"/>
    </source>
</evidence>
<sequence>MKTNAKIDAKKVELQKIYLERLERFMSLVELSYALKHAPRVIQKK</sequence>
<name>A0A199XST0_9FLAO</name>
<accession>A0A199XST0</accession>
<dbReference type="Proteomes" id="UP000093807">
    <property type="component" value="Unassembled WGS sequence"/>
</dbReference>
<dbReference type="AlphaFoldDB" id="A0A199XST0"/>
<protein>
    <submittedName>
        <fullName evidence="1">Uncharacterized protein</fullName>
    </submittedName>
</protein>
<dbReference type="EMBL" id="JMTM01000035">
    <property type="protein sequence ID" value="OAZ04301.1"/>
    <property type="molecule type" value="Genomic_DNA"/>
</dbReference>
<dbReference type="PATRIC" id="fig|29536.5.peg.1366"/>
<gene>
    <name evidence="1" type="ORF">FLB_12960</name>
</gene>
<proteinExistence type="predicted"/>
<keyword evidence="2" id="KW-1185">Reference proteome</keyword>
<comment type="caution">
    <text evidence="1">The sequence shown here is derived from an EMBL/GenBank/DDBJ whole genome shotgun (WGS) entry which is preliminary data.</text>
</comment>